<proteinExistence type="inferred from homology"/>
<organism evidence="6 7">
    <name type="scientific">Serendipita vermifera MAFF 305830</name>
    <dbReference type="NCBI Taxonomy" id="933852"/>
    <lineage>
        <taxon>Eukaryota</taxon>
        <taxon>Fungi</taxon>
        <taxon>Dikarya</taxon>
        <taxon>Basidiomycota</taxon>
        <taxon>Agaricomycotina</taxon>
        <taxon>Agaricomycetes</taxon>
        <taxon>Sebacinales</taxon>
        <taxon>Serendipitaceae</taxon>
        <taxon>Serendipita</taxon>
    </lineage>
</organism>
<dbReference type="OrthoDB" id="1924577at2759"/>
<evidence type="ECO:0000256" key="3">
    <source>
        <dbReference type="ARBA" id="ARBA00023242"/>
    </source>
</evidence>
<feature type="compositionally biased region" description="Basic residues" evidence="4">
    <location>
        <begin position="557"/>
        <end position="568"/>
    </location>
</feature>
<dbReference type="Proteomes" id="UP000054097">
    <property type="component" value="Unassembled WGS sequence"/>
</dbReference>
<dbReference type="Pfam" id="PF09368">
    <property type="entry name" value="Sas10"/>
    <property type="match status" value="1"/>
</dbReference>
<dbReference type="GO" id="GO:0000462">
    <property type="term" value="P:maturation of SSU-rRNA from tricistronic rRNA transcript (SSU-rRNA, 5.8S rRNA, LSU-rRNA)"/>
    <property type="evidence" value="ECO:0007669"/>
    <property type="project" value="TreeGrafter"/>
</dbReference>
<name>A0A0C2W8M0_SERVB</name>
<protein>
    <recommendedName>
        <fullName evidence="5">Sas10 C-terminal domain-containing protein</fullName>
    </recommendedName>
</protein>
<evidence type="ECO:0000313" key="7">
    <source>
        <dbReference type="Proteomes" id="UP000054097"/>
    </source>
</evidence>
<comment type="similarity">
    <text evidence="2">Belongs to the SAS10 family.</text>
</comment>
<feature type="compositionally biased region" description="Basic and acidic residues" evidence="4">
    <location>
        <begin position="499"/>
        <end position="528"/>
    </location>
</feature>
<dbReference type="InterPro" id="IPR018972">
    <property type="entry name" value="Sas10_C_dom"/>
</dbReference>
<dbReference type="PANTHER" id="PTHR13237">
    <property type="entry name" value="SOMETHING ABOUT SILENCING PROTEIN 10-RELATED"/>
    <property type="match status" value="1"/>
</dbReference>
<feature type="domain" description="Sas10 C-terminal" evidence="5">
    <location>
        <begin position="536"/>
        <end position="612"/>
    </location>
</feature>
<feature type="compositionally biased region" description="Acidic residues" evidence="4">
    <location>
        <begin position="29"/>
        <end position="47"/>
    </location>
</feature>
<feature type="compositionally biased region" description="Basic and acidic residues" evidence="4">
    <location>
        <begin position="437"/>
        <end position="453"/>
    </location>
</feature>
<accession>A0A0C2W8M0</accession>
<feature type="region of interest" description="Disordered" evidence="4">
    <location>
        <begin position="265"/>
        <end position="290"/>
    </location>
</feature>
<dbReference type="AlphaFoldDB" id="A0A0C2W8M0"/>
<reference evidence="6 7" key="1">
    <citation type="submission" date="2014-04" db="EMBL/GenBank/DDBJ databases">
        <authorList>
            <consortium name="DOE Joint Genome Institute"/>
            <person name="Kuo A."/>
            <person name="Zuccaro A."/>
            <person name="Kohler A."/>
            <person name="Nagy L.G."/>
            <person name="Floudas D."/>
            <person name="Copeland A."/>
            <person name="Barry K.W."/>
            <person name="Cichocki N."/>
            <person name="Veneault-Fourrey C."/>
            <person name="LaButti K."/>
            <person name="Lindquist E.A."/>
            <person name="Lipzen A."/>
            <person name="Lundell T."/>
            <person name="Morin E."/>
            <person name="Murat C."/>
            <person name="Sun H."/>
            <person name="Tunlid A."/>
            <person name="Henrissat B."/>
            <person name="Grigoriev I.V."/>
            <person name="Hibbett D.S."/>
            <person name="Martin F."/>
            <person name="Nordberg H.P."/>
            <person name="Cantor M.N."/>
            <person name="Hua S.X."/>
        </authorList>
    </citation>
    <scope>NUCLEOTIDE SEQUENCE [LARGE SCALE GENOMIC DNA]</scope>
    <source>
        <strain evidence="6 7">MAFF 305830</strain>
    </source>
</reference>
<dbReference type="EMBL" id="KN824348">
    <property type="protein sequence ID" value="KIM22783.1"/>
    <property type="molecule type" value="Genomic_DNA"/>
</dbReference>
<feature type="region of interest" description="Disordered" evidence="4">
    <location>
        <begin position="1"/>
        <end position="90"/>
    </location>
</feature>
<keyword evidence="3" id="KW-0539">Nucleus</keyword>
<keyword evidence="7" id="KW-1185">Reference proteome</keyword>
<feature type="compositionally biased region" description="Basic residues" evidence="4">
    <location>
        <begin position="404"/>
        <end position="413"/>
    </location>
</feature>
<feature type="compositionally biased region" description="Basic and acidic residues" evidence="4">
    <location>
        <begin position="334"/>
        <end position="343"/>
    </location>
</feature>
<evidence type="ECO:0000256" key="4">
    <source>
        <dbReference type="SAM" id="MobiDB-lite"/>
    </source>
</evidence>
<dbReference type="STRING" id="933852.A0A0C2W8M0"/>
<feature type="compositionally biased region" description="Acidic residues" evidence="4">
    <location>
        <begin position="1"/>
        <end position="11"/>
    </location>
</feature>
<feature type="region of interest" description="Disordered" evidence="4">
    <location>
        <begin position="314"/>
        <end position="572"/>
    </location>
</feature>
<dbReference type="PANTHER" id="PTHR13237:SF8">
    <property type="entry name" value="SOMETHING ABOUT SILENCING PROTEIN 10"/>
    <property type="match status" value="1"/>
</dbReference>
<dbReference type="GO" id="GO:0032040">
    <property type="term" value="C:small-subunit processome"/>
    <property type="evidence" value="ECO:0007669"/>
    <property type="project" value="TreeGrafter"/>
</dbReference>
<evidence type="ECO:0000256" key="2">
    <source>
        <dbReference type="ARBA" id="ARBA00010979"/>
    </source>
</evidence>
<dbReference type="HOGENOM" id="CLU_019106_1_0_1"/>
<evidence type="ECO:0000259" key="5">
    <source>
        <dbReference type="Pfam" id="PF09368"/>
    </source>
</evidence>
<sequence length="613" mass="67808">MLEGEEGDLSDDDLKNEVFSLGNLGEQSQSDEDDSEELEDVPEDSEVDLAPTPKTKKTKATGAKKATNDLVESSSGSEDEADRLESWGRKKSAYYSTNAASIESDDEEAQRLEEAEVNRLQTLARASLQEDDFGVNDAPPDSLVEEAAAPVPIAPLSQDPEVLIRHLEKTSPETLALAREWEDVVYDLAQSQRAVDRIDKSISAAPAVGMLQLYHQTLLTYATTLAFYLHMRAQPKYATNPKLLQAHPVLARLLSLKQAMSSLERLDFGPNSDGSEEEEDSDDSEVDEEEDMRFLWGDRDLAAMDENEFEDLLRDAQEVPEPTVLKAKKKPKKSPVDGEVSQKKKEKKRKSKAPVFDLEEPEFVPASALNGVSKSKSKSKAMDGTSAFGEYTSLDATDAQDKSARKKSLRFHTSRIESAASRRANARGAAMQGDNDIPYREREKQREEREAKESKRRAEKGLLGAGGEDLEEESVGRGVKRPRDEEDEGDVGVDGYYELVKRQKREEKAEKQAQYDAQKAAEKAAREGDDLDDGQGGPRSLTRAILKNKGLTPSRSKSVRNPRVKKRMKYDEAKKKIRSQKAVYKGGLASTGGKYLGEASGISTRVVKSVKLG</sequence>
<comment type="subcellular location">
    <subcellularLocation>
        <location evidence="1">Nucleus</location>
    </subcellularLocation>
</comment>
<feature type="compositionally biased region" description="Acidic residues" evidence="4">
    <location>
        <begin position="274"/>
        <end position="290"/>
    </location>
</feature>
<evidence type="ECO:0000256" key="1">
    <source>
        <dbReference type="ARBA" id="ARBA00004123"/>
    </source>
</evidence>
<evidence type="ECO:0000313" key="6">
    <source>
        <dbReference type="EMBL" id="KIM22783.1"/>
    </source>
</evidence>
<gene>
    <name evidence="6" type="ORF">M408DRAFT_279574</name>
</gene>
<reference evidence="7" key="2">
    <citation type="submission" date="2015-01" db="EMBL/GenBank/DDBJ databases">
        <title>Evolutionary Origins and Diversification of the Mycorrhizal Mutualists.</title>
        <authorList>
            <consortium name="DOE Joint Genome Institute"/>
            <consortium name="Mycorrhizal Genomics Consortium"/>
            <person name="Kohler A."/>
            <person name="Kuo A."/>
            <person name="Nagy L.G."/>
            <person name="Floudas D."/>
            <person name="Copeland A."/>
            <person name="Barry K.W."/>
            <person name="Cichocki N."/>
            <person name="Veneault-Fourrey C."/>
            <person name="LaButti K."/>
            <person name="Lindquist E.A."/>
            <person name="Lipzen A."/>
            <person name="Lundell T."/>
            <person name="Morin E."/>
            <person name="Murat C."/>
            <person name="Riley R."/>
            <person name="Ohm R."/>
            <person name="Sun H."/>
            <person name="Tunlid A."/>
            <person name="Henrissat B."/>
            <person name="Grigoriev I.V."/>
            <person name="Hibbett D.S."/>
            <person name="Martin F."/>
        </authorList>
    </citation>
    <scope>NUCLEOTIDE SEQUENCE [LARGE SCALE GENOMIC DNA]</scope>
    <source>
        <strain evidence="7">MAFF 305830</strain>
    </source>
</reference>
<feature type="compositionally biased region" description="Low complexity" evidence="4">
    <location>
        <begin position="416"/>
        <end position="430"/>
    </location>
</feature>